<dbReference type="STRING" id="1447875.A0A2B7XQK1"/>
<evidence type="ECO:0008006" key="4">
    <source>
        <dbReference type="Google" id="ProtNLM"/>
    </source>
</evidence>
<proteinExistence type="predicted"/>
<keyword evidence="1" id="KW-0732">Signal</keyword>
<keyword evidence="3" id="KW-1185">Reference proteome</keyword>
<evidence type="ECO:0000256" key="1">
    <source>
        <dbReference type="SAM" id="SignalP"/>
    </source>
</evidence>
<dbReference type="Gene3D" id="2.10.25.10">
    <property type="entry name" value="Laminin"/>
    <property type="match status" value="1"/>
</dbReference>
<feature type="chain" id="PRO_5012451232" description="Adhesin" evidence="1">
    <location>
        <begin position="23"/>
        <end position="131"/>
    </location>
</feature>
<evidence type="ECO:0000313" key="2">
    <source>
        <dbReference type="EMBL" id="PGH11476.1"/>
    </source>
</evidence>
<dbReference type="OrthoDB" id="291007at2759"/>
<accession>A0A2B7XQK1</accession>
<gene>
    <name evidence="2" type="ORF">AJ79_04851</name>
</gene>
<feature type="signal peptide" evidence="1">
    <location>
        <begin position="1"/>
        <end position="22"/>
    </location>
</feature>
<organism evidence="2 3">
    <name type="scientific">Helicocarpus griseus UAMH5409</name>
    <dbReference type="NCBI Taxonomy" id="1447875"/>
    <lineage>
        <taxon>Eukaryota</taxon>
        <taxon>Fungi</taxon>
        <taxon>Dikarya</taxon>
        <taxon>Ascomycota</taxon>
        <taxon>Pezizomycotina</taxon>
        <taxon>Eurotiomycetes</taxon>
        <taxon>Eurotiomycetidae</taxon>
        <taxon>Onygenales</taxon>
        <taxon>Ajellomycetaceae</taxon>
        <taxon>Helicocarpus</taxon>
    </lineage>
</organism>
<sequence length="131" mass="14592">MLKIKTISTFLVLVATSLFVSALPTADYDTGYYSPPVKDVCGTCNPIAGKNYCDVTTSCINTGKHFHCACRAGYKATKYDDDKGKQFRLHFKNYEFLVFTPEHTKCDVLCDDPYAPADKLCHEVKLADCEA</sequence>
<name>A0A2B7XQK1_9EURO</name>
<protein>
    <recommendedName>
        <fullName evidence="4">Adhesin</fullName>
    </recommendedName>
</protein>
<reference evidence="2 3" key="1">
    <citation type="submission" date="2017-10" db="EMBL/GenBank/DDBJ databases">
        <title>Comparative genomics in systemic dimorphic fungi from Ajellomycetaceae.</title>
        <authorList>
            <person name="Munoz J.F."/>
            <person name="Mcewen J.G."/>
            <person name="Clay O.K."/>
            <person name="Cuomo C.A."/>
        </authorList>
    </citation>
    <scope>NUCLEOTIDE SEQUENCE [LARGE SCALE GENOMIC DNA]</scope>
    <source>
        <strain evidence="2 3">UAMH5409</strain>
    </source>
</reference>
<dbReference type="EMBL" id="PDNB01000072">
    <property type="protein sequence ID" value="PGH11476.1"/>
    <property type="molecule type" value="Genomic_DNA"/>
</dbReference>
<evidence type="ECO:0000313" key="3">
    <source>
        <dbReference type="Proteomes" id="UP000223968"/>
    </source>
</evidence>
<comment type="caution">
    <text evidence="2">The sequence shown here is derived from an EMBL/GenBank/DDBJ whole genome shotgun (WGS) entry which is preliminary data.</text>
</comment>
<dbReference type="Proteomes" id="UP000223968">
    <property type="component" value="Unassembled WGS sequence"/>
</dbReference>
<dbReference type="AlphaFoldDB" id="A0A2B7XQK1"/>